<keyword evidence="5" id="KW-1185">Reference proteome</keyword>
<dbReference type="SUPFAM" id="SSF55729">
    <property type="entry name" value="Acyl-CoA N-acyltransferases (Nat)"/>
    <property type="match status" value="1"/>
</dbReference>
<dbReference type="EMBL" id="LGUT01004612">
    <property type="protein sequence ID" value="KOG43782.1"/>
    <property type="molecule type" value="Genomic_DNA"/>
</dbReference>
<reference evidence="4 5" key="1">
    <citation type="submission" date="2015-07" db="EMBL/GenBank/DDBJ databases">
        <authorList>
            <person name="Ju K.-S."/>
            <person name="Doroghazi J.R."/>
            <person name="Metcalf W.W."/>
        </authorList>
    </citation>
    <scope>NUCLEOTIDE SEQUENCE [LARGE SCALE GENOMIC DNA]</scope>
    <source>
        <strain evidence="4 5">NRRL B-3589</strain>
    </source>
</reference>
<dbReference type="InterPro" id="IPR000182">
    <property type="entry name" value="GNAT_dom"/>
</dbReference>
<protein>
    <recommendedName>
        <fullName evidence="3">N-acetyltransferase domain-containing protein</fullName>
    </recommendedName>
</protein>
<accession>A0ABR5IRC0</accession>
<dbReference type="PROSITE" id="PS51186">
    <property type="entry name" value="GNAT"/>
    <property type="match status" value="1"/>
</dbReference>
<proteinExistence type="predicted"/>
<dbReference type="PANTHER" id="PTHR13947:SF37">
    <property type="entry name" value="LD18367P"/>
    <property type="match status" value="1"/>
</dbReference>
<evidence type="ECO:0000259" key="3">
    <source>
        <dbReference type="PROSITE" id="PS51186"/>
    </source>
</evidence>
<dbReference type="Pfam" id="PF00583">
    <property type="entry name" value="Acetyltransf_1"/>
    <property type="match status" value="1"/>
</dbReference>
<keyword evidence="1" id="KW-0808">Transferase</keyword>
<comment type="caution">
    <text evidence="4">The sequence shown here is derived from an EMBL/GenBank/DDBJ whole genome shotgun (WGS) entry which is preliminary data.</text>
</comment>
<feature type="non-terminal residue" evidence="4">
    <location>
        <position position="1"/>
    </location>
</feature>
<dbReference type="Gene3D" id="3.40.630.30">
    <property type="match status" value="1"/>
</dbReference>
<dbReference type="PANTHER" id="PTHR13947">
    <property type="entry name" value="GNAT FAMILY N-ACETYLTRANSFERASE"/>
    <property type="match status" value="1"/>
</dbReference>
<feature type="region of interest" description="Disordered" evidence="2">
    <location>
        <begin position="111"/>
        <end position="136"/>
    </location>
</feature>
<evidence type="ECO:0000313" key="5">
    <source>
        <dbReference type="Proteomes" id="UP000037020"/>
    </source>
</evidence>
<name>A0ABR5IRC0_9ACTN</name>
<gene>
    <name evidence="4" type="ORF">ADK38_46400</name>
</gene>
<evidence type="ECO:0000313" key="4">
    <source>
        <dbReference type="EMBL" id="KOG43782.1"/>
    </source>
</evidence>
<sequence length="136" mass="15168">EMCIRDRTALTFVAESPAGEWVGSVTAQVEKPDGPDAQHIFGGAPTVPQTQLIGVYVRPEHRGTGLARELVRAGVEWSWSLADPRVERVRLHVHQQNLRALGFYRKLGFEPTGRTPDMPGRPGEREYEMALPRPEA</sequence>
<feature type="compositionally biased region" description="Basic and acidic residues" evidence="2">
    <location>
        <begin position="122"/>
        <end position="136"/>
    </location>
</feature>
<organism evidence="4 5">
    <name type="scientific">Streptomyces varsoviensis</name>
    <dbReference type="NCBI Taxonomy" id="67373"/>
    <lineage>
        <taxon>Bacteria</taxon>
        <taxon>Bacillati</taxon>
        <taxon>Actinomycetota</taxon>
        <taxon>Actinomycetes</taxon>
        <taxon>Kitasatosporales</taxon>
        <taxon>Streptomycetaceae</taxon>
        <taxon>Streptomyces</taxon>
    </lineage>
</organism>
<dbReference type="InterPro" id="IPR050769">
    <property type="entry name" value="NAT_camello-type"/>
</dbReference>
<evidence type="ECO:0000256" key="2">
    <source>
        <dbReference type="SAM" id="MobiDB-lite"/>
    </source>
</evidence>
<feature type="domain" description="N-acetyltransferase" evidence="3">
    <location>
        <begin position="1"/>
        <end position="134"/>
    </location>
</feature>
<evidence type="ECO:0000256" key="1">
    <source>
        <dbReference type="ARBA" id="ARBA00022679"/>
    </source>
</evidence>
<dbReference type="InterPro" id="IPR016181">
    <property type="entry name" value="Acyl_CoA_acyltransferase"/>
</dbReference>
<dbReference type="CDD" id="cd04301">
    <property type="entry name" value="NAT_SF"/>
    <property type="match status" value="1"/>
</dbReference>
<dbReference type="Proteomes" id="UP000037020">
    <property type="component" value="Unassembled WGS sequence"/>
</dbReference>